<gene>
    <name evidence="2" type="ORF">MKW94_026852</name>
</gene>
<feature type="non-terminal residue" evidence="2">
    <location>
        <position position="1"/>
    </location>
</feature>
<accession>A0AA41SGN0</accession>
<sequence length="122" mass="13036">KMLGVQLKNCVANEKLIKIKASFKLSDASKKTVKSAVPKTKSVKSVPAATADEKTKKRKKPTKATKSTAAVAVPKSKSTIKKSEAPKEEESTNLLEINLISAQGLKPPSSTNIGKCFQTSHT</sequence>
<evidence type="ECO:0000313" key="3">
    <source>
        <dbReference type="Proteomes" id="UP001177140"/>
    </source>
</evidence>
<dbReference type="EMBL" id="JAJJMA010146801">
    <property type="protein sequence ID" value="MCL7034555.1"/>
    <property type="molecule type" value="Genomic_DNA"/>
</dbReference>
<feature type="region of interest" description="Disordered" evidence="1">
    <location>
        <begin position="30"/>
        <end position="92"/>
    </location>
</feature>
<dbReference type="AlphaFoldDB" id="A0AA41SGN0"/>
<name>A0AA41SGN0_PAPNU</name>
<evidence type="ECO:0000256" key="1">
    <source>
        <dbReference type="SAM" id="MobiDB-lite"/>
    </source>
</evidence>
<organism evidence="2 3">
    <name type="scientific">Papaver nudicaule</name>
    <name type="common">Iceland poppy</name>
    <dbReference type="NCBI Taxonomy" id="74823"/>
    <lineage>
        <taxon>Eukaryota</taxon>
        <taxon>Viridiplantae</taxon>
        <taxon>Streptophyta</taxon>
        <taxon>Embryophyta</taxon>
        <taxon>Tracheophyta</taxon>
        <taxon>Spermatophyta</taxon>
        <taxon>Magnoliopsida</taxon>
        <taxon>Ranunculales</taxon>
        <taxon>Papaveraceae</taxon>
        <taxon>Papaveroideae</taxon>
        <taxon>Papaver</taxon>
    </lineage>
</organism>
<protein>
    <submittedName>
        <fullName evidence="2">Uncharacterized protein</fullName>
    </submittedName>
</protein>
<feature type="compositionally biased region" description="Basic and acidic residues" evidence="1">
    <location>
        <begin position="81"/>
        <end position="90"/>
    </location>
</feature>
<proteinExistence type="predicted"/>
<dbReference type="Proteomes" id="UP001177140">
    <property type="component" value="Unassembled WGS sequence"/>
</dbReference>
<comment type="caution">
    <text evidence="2">The sequence shown here is derived from an EMBL/GenBank/DDBJ whole genome shotgun (WGS) entry which is preliminary data.</text>
</comment>
<reference evidence="2" key="1">
    <citation type="submission" date="2022-03" db="EMBL/GenBank/DDBJ databases">
        <title>A functionally conserved STORR gene fusion in Papaver species that diverged 16.8 million years ago.</title>
        <authorList>
            <person name="Catania T."/>
        </authorList>
    </citation>
    <scope>NUCLEOTIDE SEQUENCE</scope>
    <source>
        <strain evidence="2">S-191538</strain>
    </source>
</reference>
<keyword evidence="3" id="KW-1185">Reference proteome</keyword>
<evidence type="ECO:0000313" key="2">
    <source>
        <dbReference type="EMBL" id="MCL7034555.1"/>
    </source>
</evidence>